<gene>
    <name evidence="10" type="ORF">SAMN05421670_3059</name>
</gene>
<accession>A0A1I6A1F4</accession>
<dbReference type="AlphaFoldDB" id="A0A1I6A1F4"/>
<dbReference type="Pfam" id="PF16363">
    <property type="entry name" value="GDP_Man_Dehyd"/>
    <property type="match status" value="1"/>
</dbReference>
<dbReference type="RefSeq" id="WP_093537730.1">
    <property type="nucleotide sequence ID" value="NZ_FOXU01000006.1"/>
</dbReference>
<evidence type="ECO:0000256" key="8">
    <source>
        <dbReference type="RuleBase" id="RU004473"/>
    </source>
</evidence>
<dbReference type="GO" id="GO:0009225">
    <property type="term" value="P:nucleotide-sugar metabolic process"/>
    <property type="evidence" value="ECO:0007669"/>
    <property type="project" value="InterPro"/>
</dbReference>
<dbReference type="EMBL" id="FOXU01000006">
    <property type="protein sequence ID" value="SFQ62488.1"/>
    <property type="molecule type" value="Genomic_DNA"/>
</dbReference>
<evidence type="ECO:0000313" key="10">
    <source>
        <dbReference type="EMBL" id="SFQ62488.1"/>
    </source>
</evidence>
<dbReference type="Gene3D" id="3.40.50.720">
    <property type="entry name" value="NAD(P)-binding Rossmann-like Domain"/>
    <property type="match status" value="1"/>
</dbReference>
<name>A0A1I6A1F4_9BACI</name>
<dbReference type="SUPFAM" id="SSF51735">
    <property type="entry name" value="NAD(P)-binding Rossmann-fold domains"/>
    <property type="match status" value="1"/>
</dbReference>
<dbReference type="InterPro" id="IPR016040">
    <property type="entry name" value="NAD(P)-bd_dom"/>
</dbReference>
<sequence>MNILVTGGAGFIGSNFIKHMISRYEYTIVNLDSLTYAGNLLNLKDIEDRESYHFVKGDICDHELLTKLFRQFDIQVVVHFAAESHVDKSIDNPELFIKTNVLGTQALLNAAKQYWKINKTDKYCNEYKENVKFIHISTDEVYGALGKEGYFTEETNLSPNSPYSASKASADMMVRAYYETYKLPVVTTRCSNNYGPYQNSEKLIPLIISRALNDLSLPLYGDGKQVRDWLHVEDHCNAINTVLHNGRLGEVYNIGGNNEKENIETVKLILNFLNKSEDLIQLVTDRLGHDRRYAIDNSKISKELGWTPSINFDEGIEKTIHWYIENREMGFNY</sequence>
<dbReference type="CDD" id="cd05246">
    <property type="entry name" value="dTDP_GD_SDR_e"/>
    <property type="match status" value="1"/>
</dbReference>
<organism evidence="10 11">
    <name type="scientific">Psychrobacillus psychrotolerans</name>
    <dbReference type="NCBI Taxonomy" id="126156"/>
    <lineage>
        <taxon>Bacteria</taxon>
        <taxon>Bacillati</taxon>
        <taxon>Bacillota</taxon>
        <taxon>Bacilli</taxon>
        <taxon>Bacillales</taxon>
        <taxon>Bacillaceae</taxon>
        <taxon>Psychrobacillus</taxon>
    </lineage>
</organism>
<dbReference type="InterPro" id="IPR005888">
    <property type="entry name" value="dTDP_Gluc_deHydtase"/>
</dbReference>
<comment type="catalytic activity">
    <reaction evidence="1 8">
        <text>dTDP-alpha-D-glucose = dTDP-4-dehydro-6-deoxy-alpha-D-glucose + H2O</text>
        <dbReference type="Rhea" id="RHEA:17221"/>
        <dbReference type="ChEBI" id="CHEBI:15377"/>
        <dbReference type="ChEBI" id="CHEBI:57477"/>
        <dbReference type="ChEBI" id="CHEBI:57649"/>
        <dbReference type="EC" id="4.2.1.46"/>
    </reaction>
</comment>
<evidence type="ECO:0000256" key="5">
    <source>
        <dbReference type="ARBA" id="ARBA00016977"/>
    </source>
</evidence>
<dbReference type="OrthoDB" id="9811743at2"/>
<comment type="cofactor">
    <cofactor evidence="2 8">
        <name>NAD(+)</name>
        <dbReference type="ChEBI" id="CHEBI:57540"/>
    </cofactor>
</comment>
<evidence type="ECO:0000313" key="11">
    <source>
        <dbReference type="Proteomes" id="UP000198734"/>
    </source>
</evidence>
<evidence type="ECO:0000256" key="2">
    <source>
        <dbReference type="ARBA" id="ARBA00001911"/>
    </source>
</evidence>
<evidence type="ECO:0000256" key="3">
    <source>
        <dbReference type="ARBA" id="ARBA00008178"/>
    </source>
</evidence>
<dbReference type="Proteomes" id="UP000198734">
    <property type="component" value="Unassembled WGS sequence"/>
</dbReference>
<dbReference type="PANTHER" id="PTHR43000">
    <property type="entry name" value="DTDP-D-GLUCOSE 4,6-DEHYDRATASE-RELATED"/>
    <property type="match status" value="1"/>
</dbReference>
<evidence type="ECO:0000259" key="9">
    <source>
        <dbReference type="Pfam" id="PF16363"/>
    </source>
</evidence>
<evidence type="ECO:0000256" key="7">
    <source>
        <dbReference type="ARBA" id="ARBA00023239"/>
    </source>
</evidence>
<proteinExistence type="inferred from homology"/>
<evidence type="ECO:0000256" key="1">
    <source>
        <dbReference type="ARBA" id="ARBA00001539"/>
    </source>
</evidence>
<comment type="similarity">
    <text evidence="3 8">Belongs to the NAD(P)-dependent epimerase/dehydratase family. dTDP-glucose dehydratase subfamily.</text>
</comment>
<feature type="domain" description="NAD(P)-binding" evidence="9">
    <location>
        <begin position="4"/>
        <end position="319"/>
    </location>
</feature>
<dbReference type="Gene3D" id="3.90.25.10">
    <property type="entry name" value="UDP-galactose 4-epimerase, domain 1"/>
    <property type="match status" value="1"/>
</dbReference>
<dbReference type="NCBIfam" id="TIGR01181">
    <property type="entry name" value="dTDP_gluc_dehyt"/>
    <property type="match status" value="1"/>
</dbReference>
<protein>
    <recommendedName>
        <fullName evidence="5 8">dTDP-glucose 4,6-dehydratase</fullName>
        <ecNumber evidence="4 8">4.2.1.46</ecNumber>
    </recommendedName>
</protein>
<reference evidence="11" key="1">
    <citation type="submission" date="2016-10" db="EMBL/GenBank/DDBJ databases">
        <authorList>
            <person name="Varghese N."/>
            <person name="Submissions S."/>
        </authorList>
    </citation>
    <scope>NUCLEOTIDE SEQUENCE [LARGE SCALE GENOMIC DNA]</scope>
    <source>
        <strain evidence="11">DSM 11706</strain>
    </source>
</reference>
<evidence type="ECO:0000256" key="4">
    <source>
        <dbReference type="ARBA" id="ARBA00011990"/>
    </source>
</evidence>
<dbReference type="STRING" id="126156.SAMN05421670_3059"/>
<keyword evidence="7 8" id="KW-0456">Lyase</keyword>
<keyword evidence="6" id="KW-0520">NAD</keyword>
<dbReference type="EC" id="4.2.1.46" evidence="4 8"/>
<evidence type="ECO:0000256" key="6">
    <source>
        <dbReference type="ARBA" id="ARBA00023027"/>
    </source>
</evidence>
<dbReference type="InterPro" id="IPR036291">
    <property type="entry name" value="NAD(P)-bd_dom_sf"/>
</dbReference>
<dbReference type="FunFam" id="3.40.50.720:FF:000304">
    <property type="entry name" value="UDP-glucose 4,6-dehydratase"/>
    <property type="match status" value="1"/>
</dbReference>
<dbReference type="GO" id="GO:0008460">
    <property type="term" value="F:dTDP-glucose 4,6-dehydratase activity"/>
    <property type="evidence" value="ECO:0007669"/>
    <property type="project" value="UniProtKB-EC"/>
</dbReference>
<keyword evidence="11" id="KW-1185">Reference proteome</keyword>